<keyword evidence="4" id="KW-1185">Reference proteome</keyword>
<feature type="region of interest" description="Disordered" evidence="1">
    <location>
        <begin position="29"/>
        <end position="97"/>
    </location>
</feature>
<dbReference type="PANTHER" id="PTHR33240:SF15">
    <property type="entry name" value="GAG-PRO-LIKE PROTEIN"/>
    <property type="match status" value="1"/>
</dbReference>
<feature type="compositionally biased region" description="Basic and acidic residues" evidence="1">
    <location>
        <begin position="297"/>
        <end position="312"/>
    </location>
</feature>
<evidence type="ECO:0000313" key="4">
    <source>
        <dbReference type="Proteomes" id="UP001188597"/>
    </source>
</evidence>
<feature type="region of interest" description="Disordered" evidence="1">
    <location>
        <begin position="296"/>
        <end position="330"/>
    </location>
</feature>
<dbReference type="PANTHER" id="PTHR33240">
    <property type="entry name" value="OS08G0508500 PROTEIN"/>
    <property type="match status" value="1"/>
</dbReference>
<dbReference type="InterPro" id="IPR005162">
    <property type="entry name" value="Retrotrans_gag_dom"/>
</dbReference>
<evidence type="ECO:0000259" key="2">
    <source>
        <dbReference type="Pfam" id="PF03732"/>
    </source>
</evidence>
<proteinExistence type="predicted"/>
<dbReference type="Pfam" id="PF03732">
    <property type="entry name" value="Retrotrans_gag"/>
    <property type="match status" value="1"/>
</dbReference>
<accession>A0AA89ALW0</accession>
<evidence type="ECO:0000256" key="1">
    <source>
        <dbReference type="SAM" id="MobiDB-lite"/>
    </source>
</evidence>
<feature type="compositionally biased region" description="Basic and acidic residues" evidence="1">
    <location>
        <begin position="42"/>
        <end position="62"/>
    </location>
</feature>
<name>A0AA89ALW0_9ASTE</name>
<feature type="domain" description="Retrotransposon gag" evidence="2">
    <location>
        <begin position="173"/>
        <end position="264"/>
    </location>
</feature>
<sequence length="629" mass="71608">MAVAPPSTYYSHLDPGDLRLHLTSRSSYGRKYHSTADPTYNPKDKSGDHVTRSGSCYRRDSSVEDSTNSSPAQAARVETPRRSIHRKRTPESRSQERDFWKVVPRYRSPQRSRPRDESGYPLSKAIEKAKLPPNFRMPQCDLYDGIGDPGEHIYQFQTNMLLLQGSDAIMCRAFPTTLRKVAHAWFKSLQPRSIYSFGQLSDLFQKHFVSSRSRRKNSASLLNIVQEKNESLACFLGRFNAATLEIDNLDESMKYTAFLRGLRPTSKFAFSVNKSPPSNMKALLEKANKYIQAEEYLETHRDRRGEGKEEQKKRSRELTPPQGGKPTKHSKTFAWENLTPLNAKPSQILHEIKDNKALQWPDKLKSRPNKRNKDLWCHFHNDHGHTTDNCGSLKRAIEALIKRGQLRKFVALKEERQQTPPAMEEREDWEENAAYAREVYITSQPPDKKSKTVPVAAITFSDEDSKDIQTPHDDPLVITVRAGNFDVKRVLIDNGSSAEILFYDAFKKMNIPTDRLRKMDTPLYGFSNHPVVAEGIIALPVAIGTPPAQANFILDFVVVKVPSAYNAILGRPALNQLQAVVSTYHLKMKFPTEHRIGEVKGDQTIARQCYVTSCRPKKAKKLDSEEILI</sequence>
<protein>
    <recommendedName>
        <fullName evidence="2">Retrotransposon gag domain-containing protein</fullName>
    </recommendedName>
</protein>
<dbReference type="AlphaFoldDB" id="A0AA89ALW0"/>
<dbReference type="CDD" id="cd00303">
    <property type="entry name" value="retropepsin_like"/>
    <property type="match status" value="1"/>
</dbReference>
<organism evidence="3 4">
    <name type="scientific">Escallonia herrerae</name>
    <dbReference type="NCBI Taxonomy" id="1293975"/>
    <lineage>
        <taxon>Eukaryota</taxon>
        <taxon>Viridiplantae</taxon>
        <taxon>Streptophyta</taxon>
        <taxon>Embryophyta</taxon>
        <taxon>Tracheophyta</taxon>
        <taxon>Spermatophyta</taxon>
        <taxon>Magnoliopsida</taxon>
        <taxon>eudicotyledons</taxon>
        <taxon>Gunneridae</taxon>
        <taxon>Pentapetalae</taxon>
        <taxon>asterids</taxon>
        <taxon>campanulids</taxon>
        <taxon>Escalloniales</taxon>
        <taxon>Escalloniaceae</taxon>
        <taxon>Escallonia</taxon>
    </lineage>
</organism>
<dbReference type="InterPro" id="IPR021109">
    <property type="entry name" value="Peptidase_aspartic_dom_sf"/>
</dbReference>
<evidence type="ECO:0000313" key="3">
    <source>
        <dbReference type="EMBL" id="KAK3006583.1"/>
    </source>
</evidence>
<reference evidence="3" key="1">
    <citation type="submission" date="2022-12" db="EMBL/GenBank/DDBJ databases">
        <title>Draft genome assemblies for two species of Escallonia (Escalloniales).</title>
        <authorList>
            <person name="Chanderbali A."/>
            <person name="Dervinis C."/>
            <person name="Anghel I."/>
            <person name="Soltis D."/>
            <person name="Soltis P."/>
            <person name="Zapata F."/>
        </authorList>
    </citation>
    <scope>NUCLEOTIDE SEQUENCE</scope>
    <source>
        <strain evidence="3">UCBG64.0493</strain>
        <tissue evidence="3">Leaf</tissue>
    </source>
</reference>
<gene>
    <name evidence="3" type="ORF">RJ639_016234</name>
</gene>
<dbReference type="Gene3D" id="2.40.70.10">
    <property type="entry name" value="Acid Proteases"/>
    <property type="match status" value="1"/>
</dbReference>
<comment type="caution">
    <text evidence="3">The sequence shown here is derived from an EMBL/GenBank/DDBJ whole genome shotgun (WGS) entry which is preliminary data.</text>
</comment>
<dbReference type="Proteomes" id="UP001188597">
    <property type="component" value="Unassembled WGS sequence"/>
</dbReference>
<dbReference type="EMBL" id="JAVXUP010001975">
    <property type="protein sequence ID" value="KAK3006583.1"/>
    <property type="molecule type" value="Genomic_DNA"/>
</dbReference>